<dbReference type="PANTHER" id="PTHR11530">
    <property type="entry name" value="D-AMINO ACID OXIDASE"/>
    <property type="match status" value="1"/>
</dbReference>
<dbReference type="PIRSF" id="PIRSF000189">
    <property type="entry name" value="D-aa_oxidase"/>
    <property type="match status" value="1"/>
</dbReference>
<protein>
    <recommendedName>
        <fullName evidence="8">FAD dependent oxidoreductase domain-containing protein</fullName>
    </recommendedName>
</protein>
<dbReference type="EMBL" id="CDHN01000001">
    <property type="protein sequence ID" value="CEJ79788.1"/>
    <property type="molecule type" value="Genomic_DNA"/>
</dbReference>
<dbReference type="AlphaFoldDB" id="A0A0A1SI26"/>
<name>A0A0A1SI26_9HYPO</name>
<keyword evidence="3" id="KW-0285">Flavoprotein</keyword>
<evidence type="ECO:0000256" key="4">
    <source>
        <dbReference type="ARBA" id="ARBA00022827"/>
    </source>
</evidence>
<dbReference type="SUPFAM" id="SSF51971">
    <property type="entry name" value="Nucleotide-binding domain"/>
    <property type="match status" value="1"/>
</dbReference>
<dbReference type="Proteomes" id="UP000039046">
    <property type="component" value="Unassembled WGS sequence"/>
</dbReference>
<dbReference type="InterPro" id="IPR023209">
    <property type="entry name" value="DAO"/>
</dbReference>
<sequence>MQDRISFEPEPLVRPGPDAKHVLVIGGGVTGLVTSWALLDRGFKVTIMSKQWASYTKEQRLTSQIAGALWEYPPAVCGQHTDTISLHHSRRWCMLAYRIWDAIASDPELSRTSGVQMKQSAFFFPFKIEDDAEQHQKMLDIEASGVRGFQHSVNLVEHYGVDPKYGCKDAYELTAPIIDTDTAMTWLMQLTASKGATFVTETIEGDIFAQEEELLKRFNSDVIVNATGLAGFQIASDNSCYPIRGALVRVINDGSDFPKVDAALSISADARHENHTPNEIVFIVPRSDRVLLLGGISQPHEWKLDLTLESPVVQRMKARCQEFLPRLQNARLDEDYPLAQGLRPFRQRNVRVERELRYHQTPTQEDGTNTTNSQASAGDNVGTASKIVHSYGQGGAGWSLSFGCAETALGLVEEVLAGKPPKPMSLE</sequence>
<gene>
    <name evidence="9" type="ORF">VHEMI00007</name>
</gene>
<evidence type="ECO:0000256" key="2">
    <source>
        <dbReference type="ARBA" id="ARBA00006730"/>
    </source>
</evidence>
<evidence type="ECO:0000259" key="8">
    <source>
        <dbReference type="Pfam" id="PF01266"/>
    </source>
</evidence>
<evidence type="ECO:0000256" key="3">
    <source>
        <dbReference type="ARBA" id="ARBA00022630"/>
    </source>
</evidence>
<evidence type="ECO:0000256" key="1">
    <source>
        <dbReference type="ARBA" id="ARBA00001974"/>
    </source>
</evidence>
<evidence type="ECO:0000313" key="10">
    <source>
        <dbReference type="Proteomes" id="UP000039046"/>
    </source>
</evidence>
<evidence type="ECO:0000256" key="7">
    <source>
        <dbReference type="SAM" id="MobiDB-lite"/>
    </source>
</evidence>
<feature type="binding site" evidence="6">
    <location>
        <position position="343"/>
    </location>
    <ligand>
        <name>D-dopa</name>
        <dbReference type="ChEBI" id="CHEBI:149689"/>
    </ligand>
</feature>
<keyword evidence="4 6" id="KW-0274">FAD</keyword>
<evidence type="ECO:0000256" key="5">
    <source>
        <dbReference type="ARBA" id="ARBA00023002"/>
    </source>
</evidence>
<dbReference type="HOGENOM" id="CLU_034311_4_0_1"/>
<dbReference type="STRING" id="1531966.A0A0A1SI26"/>
<keyword evidence="5" id="KW-0560">Oxidoreductase</keyword>
<dbReference type="Gene3D" id="3.30.9.10">
    <property type="entry name" value="D-Amino Acid Oxidase, subunit A, domain 2"/>
    <property type="match status" value="1"/>
</dbReference>
<feature type="compositionally biased region" description="Polar residues" evidence="7">
    <location>
        <begin position="360"/>
        <end position="377"/>
    </location>
</feature>
<reference evidence="9 10" key="1">
    <citation type="journal article" date="2015" name="Genome Announc.">
        <title>Draft Genome Sequence and Gene Annotation of the Entomopathogenic Fungus Verticillium hemipterigenum.</title>
        <authorList>
            <person name="Horn F."/>
            <person name="Habel A."/>
            <person name="Scharf D.H."/>
            <person name="Dworschak J."/>
            <person name="Brakhage A.A."/>
            <person name="Guthke R."/>
            <person name="Hertweck C."/>
            <person name="Linde J."/>
        </authorList>
    </citation>
    <scope>NUCLEOTIDE SEQUENCE [LARGE SCALE GENOMIC DNA]</scope>
</reference>
<feature type="region of interest" description="Disordered" evidence="7">
    <location>
        <begin position="358"/>
        <end position="380"/>
    </location>
</feature>
<dbReference type="InterPro" id="IPR006076">
    <property type="entry name" value="FAD-dep_OxRdtase"/>
</dbReference>
<dbReference type="Gene3D" id="3.40.50.720">
    <property type="entry name" value="NAD(P)-binding Rossmann-like Domain"/>
    <property type="match status" value="1"/>
</dbReference>
<feature type="binding site" evidence="6">
    <location>
        <position position="227"/>
    </location>
    <ligand>
        <name>FAD</name>
        <dbReference type="ChEBI" id="CHEBI:57692"/>
    </ligand>
</feature>
<organism evidence="9 10">
    <name type="scientific">[Torrubiella] hemipterigena</name>
    <dbReference type="NCBI Taxonomy" id="1531966"/>
    <lineage>
        <taxon>Eukaryota</taxon>
        <taxon>Fungi</taxon>
        <taxon>Dikarya</taxon>
        <taxon>Ascomycota</taxon>
        <taxon>Pezizomycotina</taxon>
        <taxon>Sordariomycetes</taxon>
        <taxon>Hypocreomycetidae</taxon>
        <taxon>Hypocreales</taxon>
        <taxon>Clavicipitaceae</taxon>
        <taxon>Clavicipitaceae incertae sedis</taxon>
        <taxon>'Torrubiella' clade</taxon>
    </lineage>
</organism>
<accession>A0A0A1SI26</accession>
<keyword evidence="10" id="KW-1185">Reference proteome</keyword>
<dbReference type="GO" id="GO:0071949">
    <property type="term" value="F:FAD binding"/>
    <property type="evidence" value="ECO:0007669"/>
    <property type="project" value="InterPro"/>
</dbReference>
<dbReference type="GO" id="GO:0019478">
    <property type="term" value="P:D-amino acid catabolic process"/>
    <property type="evidence" value="ECO:0007669"/>
    <property type="project" value="TreeGrafter"/>
</dbReference>
<dbReference type="PANTHER" id="PTHR11530:SF25">
    <property type="entry name" value="FAD DEPENDENT OXIDOREDUCTASE DOMAIN-CONTAINING PROTEIN"/>
    <property type="match status" value="1"/>
</dbReference>
<dbReference type="SUPFAM" id="SSF54373">
    <property type="entry name" value="FAD-linked reductases, C-terminal domain"/>
    <property type="match status" value="1"/>
</dbReference>
<feature type="binding site" evidence="6">
    <location>
        <begin position="62"/>
        <end position="63"/>
    </location>
    <ligand>
        <name>FAD</name>
        <dbReference type="ChEBI" id="CHEBI:57692"/>
    </ligand>
</feature>
<dbReference type="GO" id="GO:0003884">
    <property type="term" value="F:D-amino-acid oxidase activity"/>
    <property type="evidence" value="ECO:0007669"/>
    <property type="project" value="InterPro"/>
</dbReference>
<dbReference type="OrthoDB" id="2015447at2759"/>
<feature type="binding site" evidence="6">
    <location>
        <position position="395"/>
    </location>
    <ligand>
        <name>D-dopa</name>
        <dbReference type="ChEBI" id="CHEBI:149689"/>
    </ligand>
</feature>
<evidence type="ECO:0000313" key="9">
    <source>
        <dbReference type="EMBL" id="CEJ79788.1"/>
    </source>
</evidence>
<dbReference type="Pfam" id="PF01266">
    <property type="entry name" value="DAO"/>
    <property type="match status" value="1"/>
</dbReference>
<dbReference type="GO" id="GO:0005737">
    <property type="term" value="C:cytoplasm"/>
    <property type="evidence" value="ECO:0007669"/>
    <property type="project" value="TreeGrafter"/>
</dbReference>
<evidence type="ECO:0000256" key="6">
    <source>
        <dbReference type="PIRSR" id="PIRSR000189-1"/>
    </source>
</evidence>
<comment type="cofactor">
    <cofactor evidence="1 6">
        <name>FAD</name>
        <dbReference type="ChEBI" id="CHEBI:57692"/>
    </cofactor>
</comment>
<comment type="similarity">
    <text evidence="2">Belongs to the DAMOX/DASOX family.</text>
</comment>
<feature type="domain" description="FAD dependent oxidoreductase" evidence="8">
    <location>
        <begin position="22"/>
        <end position="407"/>
    </location>
</feature>
<proteinExistence type="inferred from homology"/>